<feature type="compositionally biased region" description="Basic residues" evidence="1">
    <location>
        <begin position="1193"/>
        <end position="1204"/>
    </location>
</feature>
<feature type="compositionally biased region" description="Low complexity" evidence="1">
    <location>
        <begin position="700"/>
        <end position="710"/>
    </location>
</feature>
<gene>
    <name evidence="2" type="ORF">Vretifemale_20868</name>
</gene>
<evidence type="ECO:0000256" key="1">
    <source>
        <dbReference type="SAM" id="MobiDB-lite"/>
    </source>
</evidence>
<protein>
    <recommendedName>
        <fullName evidence="4">GYF domain-containing protein</fullName>
    </recommendedName>
</protein>
<feature type="region of interest" description="Disordered" evidence="1">
    <location>
        <begin position="297"/>
        <end position="320"/>
    </location>
</feature>
<feature type="region of interest" description="Disordered" evidence="1">
    <location>
        <begin position="1761"/>
        <end position="1786"/>
    </location>
</feature>
<keyword evidence="3" id="KW-1185">Reference proteome</keyword>
<feature type="region of interest" description="Disordered" evidence="1">
    <location>
        <begin position="1296"/>
        <end position="1354"/>
    </location>
</feature>
<organism evidence="2 3">
    <name type="scientific">Volvox reticuliferus</name>
    <dbReference type="NCBI Taxonomy" id="1737510"/>
    <lineage>
        <taxon>Eukaryota</taxon>
        <taxon>Viridiplantae</taxon>
        <taxon>Chlorophyta</taxon>
        <taxon>core chlorophytes</taxon>
        <taxon>Chlorophyceae</taxon>
        <taxon>CS clade</taxon>
        <taxon>Chlamydomonadales</taxon>
        <taxon>Volvocaceae</taxon>
        <taxon>Volvox</taxon>
    </lineage>
</organism>
<feature type="compositionally biased region" description="Low complexity" evidence="1">
    <location>
        <begin position="656"/>
        <end position="679"/>
    </location>
</feature>
<dbReference type="OrthoDB" id="551964at2759"/>
<comment type="caution">
    <text evidence="2">The sequence shown here is derived from an EMBL/GenBank/DDBJ whole genome shotgun (WGS) entry which is preliminary data.</text>
</comment>
<proteinExistence type="predicted"/>
<feature type="compositionally biased region" description="Polar residues" evidence="1">
    <location>
        <begin position="213"/>
        <end position="223"/>
    </location>
</feature>
<evidence type="ECO:0000313" key="3">
    <source>
        <dbReference type="Proteomes" id="UP000747110"/>
    </source>
</evidence>
<feature type="compositionally biased region" description="Low complexity" evidence="1">
    <location>
        <begin position="1302"/>
        <end position="1323"/>
    </location>
</feature>
<feature type="compositionally biased region" description="Low complexity" evidence="1">
    <location>
        <begin position="1345"/>
        <end position="1354"/>
    </location>
</feature>
<evidence type="ECO:0008006" key="4">
    <source>
        <dbReference type="Google" id="ProtNLM"/>
    </source>
</evidence>
<feature type="region of interest" description="Disordered" evidence="1">
    <location>
        <begin position="367"/>
        <end position="390"/>
    </location>
</feature>
<accession>A0A8J4D4B4</accession>
<feature type="region of interest" description="Disordered" evidence="1">
    <location>
        <begin position="139"/>
        <end position="166"/>
    </location>
</feature>
<feature type="region of interest" description="Disordered" evidence="1">
    <location>
        <begin position="655"/>
        <end position="710"/>
    </location>
</feature>
<feature type="region of interest" description="Disordered" evidence="1">
    <location>
        <begin position="898"/>
        <end position="926"/>
    </location>
</feature>
<reference evidence="2" key="1">
    <citation type="journal article" date="2021" name="Proc. Natl. Acad. Sci. U.S.A.">
        <title>Three genomes in the algal genus Volvox reveal the fate of a haploid sex-determining region after a transition to homothallism.</title>
        <authorList>
            <person name="Yamamoto K."/>
            <person name="Hamaji T."/>
            <person name="Kawai-Toyooka H."/>
            <person name="Matsuzaki R."/>
            <person name="Takahashi F."/>
            <person name="Nishimura Y."/>
            <person name="Kawachi M."/>
            <person name="Noguchi H."/>
            <person name="Minakuchi Y."/>
            <person name="Umen J.G."/>
            <person name="Toyoda A."/>
            <person name="Nozaki H."/>
        </authorList>
    </citation>
    <scope>NUCLEOTIDE SEQUENCE</scope>
    <source>
        <strain evidence="2">NIES-3786</strain>
    </source>
</reference>
<name>A0A8J4D4B4_9CHLO</name>
<feature type="region of interest" description="Disordered" evidence="1">
    <location>
        <begin position="1235"/>
        <end position="1261"/>
    </location>
</feature>
<evidence type="ECO:0000313" key="2">
    <source>
        <dbReference type="EMBL" id="GIL93476.1"/>
    </source>
</evidence>
<feature type="region of interest" description="Disordered" evidence="1">
    <location>
        <begin position="193"/>
        <end position="223"/>
    </location>
</feature>
<feature type="region of interest" description="Disordered" evidence="1">
    <location>
        <begin position="1494"/>
        <end position="1535"/>
    </location>
</feature>
<sequence length="1817" mass="188854">MCLEDGWQYLGRDDKVRGPRTLVEIRGLLQRGQLSGETEVYHDQMGWRFLGHLLLGASYKHPGGAHCRARGPVGSAQGSAELQAPWPSRCSPAIANPRAPTIGAGGAAEDEIGDAAALGTAAAGRPLKTSSATATIGADDEGDAQQLPPQPLAPHAGDDTGAGGSAVVGLQPRQGIGQAVVRTRGVIPAQRSVPGRIKSSRQKHIGDDGPTKPSGSAGSCRNGATMTVTEGGNAALAAVAEAATAAAGTAQVGAVNHGGLPQGRIFFDADLGPRSTAQDFLIPGDSDDDEKMKAALGAAPGTQRGQRMSPPGCESLGGMAFPSQGLFSSSESGTIGTIAEAAMTAEKQYALLGVLRPAADRPIVKRQQQLEEADASQGSPPQQRQRRQLSADPLMESANATRQPPSVPSALPNTVAKKARIMMPGQNAAAAGASDNNKLNNRQTIHASLPAKRANAEEERAIKRRKVAVVEMAEGMQPPVEAAVGSGDGTVVGVVEDFKSANPSGVTSGADGGEQAVVATATLASRQRCRVLQHQLVGSRNGGPGRKATDVVGTGSAWAGVLSMNVGGAVAEKRDKDVTVRPAAAVLASDSGFKSFGEQTHGSRPVEGAVCGVAPQVRRDKTQQAMQAPCHGTASLSAGGHIAVSAVQRSQPNVIAPAGTDTDAAADSNNDASKASAAAIGQRVQGGNPNKAPVAVPAESGNGSAASSGNGNSTLWRSLALTSAAAEGQDKAAVRAAAIESARRARQALRPPNFASLLGRNIPPVAKATEPATPATTQAPGLFDLWKNLTDAERKVLEATCLEYDLVVHWEFGYRIGNQEQHVTILELKDRIDRGELPGHLPVTSMETGDGTIAKAVLAEHAEALAFLEESLRTSKPMRRRPKALNDIILEEAQLTSTWGHEESQPDSTWDGAEDGAGIQGGGGQRGEGKVIVIPSSQPPAKALDGTQCNGSILSVPEDLPSTWADWTAEPSHQPPSAAHQAKVGVNHGFGVAASASSVARQAGAAGRRLSNDIVGGGGGGGGTLDPRLCDHMGTPMPPYRQANTGYAPLSQARHRRGAMRQCNGAVGTVVSAGGSGFADPAAATATVRTALNSVSLWGMQEQQNHLQQQQCPPSELAGQSLQGYGNKVIVPLQPAGGPDSFQLHDFREARGRPDDLHLEPHRCRETVDARRHDNYHCDHRNDVFSYSGHMLPPHHHSPSHGRHGEHPLPSSPGPTRTRGLNGFVVWNMVIEPPPLPPPRSRGLVVPEQEQGRAPGERECEESWGQAAVKLPTIPSLSLPAAKVFLPMQNIVPPGLYSEKNGGSQQLHNQPQQPQPGLLSVQPDAMGQMPVASGGERASRPGVLQEQPQQPQHMQDALPLHLRRFELPRSQAVQQQTRPAGQVTAAAAPSAALVAAAAGAGTSSATAFQAAPMAAFTKVKMEAEAETSRLGFTTPPAHPPLVPSAYQQNTTTTNNSHITVDMSGGEAEIRRLKQLLQELEQRVAADTSFGSAASTAATAAAPPPGTGTGRVLQPPPPQQQAQRNALNERQAPLQDKDTATAVATVAVMTTTAANPAIAANRNTAGEVPIEHPPHQDQTRQEQLNQQLPPVGANNPQQVLTTPRCAVFTSAAAAVSTAAGPSQRPTEGISQGAIGVPAGTAGTAVKHEQEVGNALLGPELKGAVYATSASAVTARQSSTAFISASAPAVSLGPPKQPFEALSCLNTVRFRVLPLSNFFCEPYFPSMCDEDLGLQRNADREAMARRAYEVDDDPEVLMLLSDTDDDEDDVGKGDGGAEEVHRGPDFAGGSASKDCLDAGGGIMEINKEAVTVLMQLLNH</sequence>
<feature type="region of interest" description="Disordered" evidence="1">
    <location>
        <begin position="1189"/>
        <end position="1220"/>
    </location>
</feature>
<dbReference type="Proteomes" id="UP000747110">
    <property type="component" value="Unassembled WGS sequence"/>
</dbReference>
<dbReference type="EMBL" id="BNCP01000103">
    <property type="protein sequence ID" value="GIL93476.1"/>
    <property type="molecule type" value="Genomic_DNA"/>
</dbReference>